<dbReference type="RefSeq" id="WP_134764259.1">
    <property type="nucleotide sequence ID" value="NZ_SOZD01000013.1"/>
</dbReference>
<dbReference type="OrthoDB" id="9811310at2"/>
<name>A0A4Y8RAH8_9HYPH</name>
<evidence type="ECO:0000256" key="1">
    <source>
        <dbReference type="ARBA" id="ARBA00022649"/>
    </source>
</evidence>
<organism evidence="2 3">
    <name type="scientific">Jiella endophytica</name>
    <dbReference type="NCBI Taxonomy" id="2558362"/>
    <lineage>
        <taxon>Bacteria</taxon>
        <taxon>Pseudomonadati</taxon>
        <taxon>Pseudomonadota</taxon>
        <taxon>Alphaproteobacteria</taxon>
        <taxon>Hyphomicrobiales</taxon>
        <taxon>Aurantimonadaceae</taxon>
        <taxon>Jiella</taxon>
    </lineage>
</organism>
<dbReference type="Proteomes" id="UP000298179">
    <property type="component" value="Unassembled WGS sequence"/>
</dbReference>
<keyword evidence="1" id="KW-1277">Toxin-antitoxin system</keyword>
<dbReference type="EMBL" id="SOZD01000013">
    <property type="protein sequence ID" value="TFF17869.1"/>
    <property type="molecule type" value="Genomic_DNA"/>
</dbReference>
<proteinExistence type="predicted"/>
<evidence type="ECO:0000313" key="2">
    <source>
        <dbReference type="EMBL" id="TFF17869.1"/>
    </source>
</evidence>
<reference evidence="2 3" key="1">
    <citation type="submission" date="2019-03" db="EMBL/GenBank/DDBJ databases">
        <title>Jiella endophytica sp. nov., a novel endophytic bacterium isolated from root of Ficus microcarpa Linn. f.</title>
        <authorList>
            <person name="Tuo L."/>
        </authorList>
    </citation>
    <scope>NUCLEOTIDE SEQUENCE [LARGE SCALE GENOMIC DNA]</scope>
    <source>
        <strain evidence="2 3">CBS5Q-3</strain>
    </source>
</reference>
<keyword evidence="3" id="KW-1185">Reference proteome</keyword>
<evidence type="ECO:0000313" key="3">
    <source>
        <dbReference type="Proteomes" id="UP000298179"/>
    </source>
</evidence>
<dbReference type="Pfam" id="PF07362">
    <property type="entry name" value="CcdA"/>
    <property type="match status" value="1"/>
</dbReference>
<gene>
    <name evidence="2" type="ORF">E3C22_23155</name>
</gene>
<sequence>MNDVVIDPALLAEAEALDIDIPAAAAKGVEEAVRAARKSRSREDKIAAMQRLVDEALASGIGSRSPEELFADAEARARQG</sequence>
<comment type="caution">
    <text evidence="2">The sequence shown here is derived from an EMBL/GenBank/DDBJ whole genome shotgun (WGS) entry which is preliminary data.</text>
</comment>
<protein>
    <submittedName>
        <fullName evidence="2">Type II toxin-antitoxin system ParD family antitoxin</fullName>
    </submittedName>
</protein>
<dbReference type="InterPro" id="IPR009956">
    <property type="entry name" value="Post-segregation_anti-tox_CcdA"/>
</dbReference>
<accession>A0A4Y8RAH8</accession>
<dbReference type="AlphaFoldDB" id="A0A4Y8RAH8"/>